<organism evidence="8">
    <name type="scientific">Streptomyces sp. NBC_00148</name>
    <dbReference type="NCBI Taxonomy" id="2903626"/>
    <lineage>
        <taxon>Bacteria</taxon>
        <taxon>Bacillati</taxon>
        <taxon>Actinomycetota</taxon>
        <taxon>Actinomycetes</taxon>
        <taxon>Kitasatosporales</taxon>
        <taxon>Streptomycetaceae</taxon>
        <taxon>Streptomyces</taxon>
    </lineage>
</organism>
<accession>A0AAU1M228</accession>
<evidence type="ECO:0000259" key="7">
    <source>
        <dbReference type="PROSITE" id="PS50850"/>
    </source>
</evidence>
<evidence type="ECO:0000256" key="4">
    <source>
        <dbReference type="ARBA" id="ARBA00023136"/>
    </source>
</evidence>
<feature type="transmembrane region" description="Helical" evidence="6">
    <location>
        <begin position="390"/>
        <end position="413"/>
    </location>
</feature>
<sequence>MTPPHAATPDAEAHRPPTEGIPERSLRRTGQPVGTTFISLYILAIIGLWLAVLPPTAVALSLRVAELDPEHKSSSLALVTGVGAVFALVANPVCGRLSDASVSRFGRRRPFMVGGVLLATLSLVVVGSAPNIPTMLAGWCVLQIGVNAALAALIAVLPDRIPEHRPDRIPEHRRGRVSGLMGMTNQVATVTGTFLIQLTGTHGLGMFLVPALIGVVLVVVFACHLREVPQSRAERRPLSWSDIPRSMWINPLRHTDFAWAFLSRFLVWTGKAFLLTYKTYFLMDHLGYDADDAARILSWTMLLLGIAIVVGSNVAGWLSDLLRRRKIFIGIASLLFAAGMVVIAFSNSVTGFLIGVTISGIGQGIYVGIDYALVASVLPDSKSEAAKGMGLFNVANALPQGIAPAVAPLFLAIGGADGEDNYTALYLAAAAFALLGAVAVRFVRGAR</sequence>
<feature type="compositionally biased region" description="Basic and acidic residues" evidence="5">
    <location>
        <begin position="11"/>
        <end position="26"/>
    </location>
</feature>
<evidence type="ECO:0000256" key="5">
    <source>
        <dbReference type="SAM" id="MobiDB-lite"/>
    </source>
</evidence>
<gene>
    <name evidence="8" type="ORF">OG222_32380</name>
</gene>
<feature type="transmembrane region" description="Helical" evidence="6">
    <location>
        <begin position="327"/>
        <end position="346"/>
    </location>
</feature>
<dbReference type="SUPFAM" id="SSF103473">
    <property type="entry name" value="MFS general substrate transporter"/>
    <property type="match status" value="1"/>
</dbReference>
<dbReference type="PANTHER" id="PTHR23528">
    <property type="match status" value="1"/>
</dbReference>
<dbReference type="CDD" id="cd06174">
    <property type="entry name" value="MFS"/>
    <property type="match status" value="1"/>
</dbReference>
<feature type="transmembrane region" description="Helical" evidence="6">
    <location>
        <begin position="111"/>
        <end position="130"/>
    </location>
</feature>
<feature type="transmembrane region" description="Helical" evidence="6">
    <location>
        <begin position="177"/>
        <end position="198"/>
    </location>
</feature>
<feature type="transmembrane region" description="Helical" evidence="6">
    <location>
        <begin position="257"/>
        <end position="276"/>
    </location>
</feature>
<dbReference type="InterPro" id="IPR011701">
    <property type="entry name" value="MFS"/>
</dbReference>
<dbReference type="PANTHER" id="PTHR23528:SF1">
    <property type="entry name" value="MAJOR FACILITATOR SUPERFAMILY (MFS) PROFILE DOMAIN-CONTAINING PROTEIN"/>
    <property type="match status" value="1"/>
</dbReference>
<evidence type="ECO:0000256" key="2">
    <source>
        <dbReference type="ARBA" id="ARBA00022692"/>
    </source>
</evidence>
<evidence type="ECO:0000256" key="3">
    <source>
        <dbReference type="ARBA" id="ARBA00022989"/>
    </source>
</evidence>
<evidence type="ECO:0000256" key="6">
    <source>
        <dbReference type="SAM" id="Phobius"/>
    </source>
</evidence>
<keyword evidence="4 6" id="KW-0472">Membrane</keyword>
<dbReference type="InterPro" id="IPR036259">
    <property type="entry name" value="MFS_trans_sf"/>
</dbReference>
<dbReference type="GO" id="GO:0005886">
    <property type="term" value="C:plasma membrane"/>
    <property type="evidence" value="ECO:0007669"/>
    <property type="project" value="UniProtKB-SubCell"/>
</dbReference>
<keyword evidence="3 6" id="KW-1133">Transmembrane helix</keyword>
<feature type="transmembrane region" description="Helical" evidence="6">
    <location>
        <begin position="73"/>
        <end position="90"/>
    </location>
</feature>
<name>A0AAU1M228_9ACTN</name>
<proteinExistence type="predicted"/>
<feature type="region of interest" description="Disordered" evidence="5">
    <location>
        <begin position="1"/>
        <end position="28"/>
    </location>
</feature>
<dbReference type="Gene3D" id="1.20.1250.20">
    <property type="entry name" value="MFS general substrate transporter like domains"/>
    <property type="match status" value="2"/>
</dbReference>
<reference evidence="8" key="1">
    <citation type="submission" date="2022-10" db="EMBL/GenBank/DDBJ databases">
        <title>The complete genomes of actinobacterial strains from the NBC collection.</title>
        <authorList>
            <person name="Joergensen T.S."/>
            <person name="Alvarez Arevalo M."/>
            <person name="Sterndorff E.B."/>
            <person name="Faurdal D."/>
            <person name="Vuksanovic O."/>
            <person name="Mourched A.-S."/>
            <person name="Charusanti P."/>
            <person name="Shaw S."/>
            <person name="Blin K."/>
            <person name="Weber T."/>
        </authorList>
    </citation>
    <scope>NUCLEOTIDE SEQUENCE</scope>
    <source>
        <strain evidence="8">NBC_00148</strain>
    </source>
</reference>
<keyword evidence="2 6" id="KW-0812">Transmembrane</keyword>
<dbReference type="InterPro" id="IPR020846">
    <property type="entry name" value="MFS_dom"/>
</dbReference>
<evidence type="ECO:0000313" key="8">
    <source>
        <dbReference type="EMBL" id="WTQ77545.1"/>
    </source>
</evidence>
<feature type="transmembrane region" description="Helical" evidence="6">
    <location>
        <begin position="136"/>
        <end position="157"/>
    </location>
</feature>
<feature type="transmembrane region" description="Helical" evidence="6">
    <location>
        <begin position="425"/>
        <end position="443"/>
    </location>
</feature>
<feature type="domain" description="Major facilitator superfamily (MFS) profile" evidence="7">
    <location>
        <begin position="35"/>
        <end position="447"/>
    </location>
</feature>
<feature type="transmembrane region" description="Helical" evidence="6">
    <location>
        <begin position="296"/>
        <end position="315"/>
    </location>
</feature>
<dbReference type="AlphaFoldDB" id="A0AAU1M228"/>
<evidence type="ECO:0000256" key="1">
    <source>
        <dbReference type="ARBA" id="ARBA00004651"/>
    </source>
</evidence>
<dbReference type="EMBL" id="CP108169">
    <property type="protein sequence ID" value="WTQ77545.1"/>
    <property type="molecule type" value="Genomic_DNA"/>
</dbReference>
<dbReference type="GO" id="GO:0022857">
    <property type="term" value="F:transmembrane transporter activity"/>
    <property type="evidence" value="ECO:0007669"/>
    <property type="project" value="InterPro"/>
</dbReference>
<feature type="transmembrane region" description="Helical" evidence="6">
    <location>
        <begin position="204"/>
        <end position="225"/>
    </location>
</feature>
<protein>
    <submittedName>
        <fullName evidence="8">MFS transporter</fullName>
    </submittedName>
</protein>
<dbReference type="Pfam" id="PF07690">
    <property type="entry name" value="MFS_1"/>
    <property type="match status" value="1"/>
</dbReference>
<feature type="transmembrane region" description="Helical" evidence="6">
    <location>
        <begin position="352"/>
        <end position="378"/>
    </location>
</feature>
<dbReference type="PROSITE" id="PS50850">
    <property type="entry name" value="MFS"/>
    <property type="match status" value="1"/>
</dbReference>
<comment type="subcellular location">
    <subcellularLocation>
        <location evidence="1">Cell membrane</location>
        <topology evidence="1">Multi-pass membrane protein</topology>
    </subcellularLocation>
</comment>
<feature type="transmembrane region" description="Helical" evidence="6">
    <location>
        <begin position="33"/>
        <end position="53"/>
    </location>
</feature>